<gene>
    <name evidence="12" type="ORF">CRG98_031467</name>
</gene>
<dbReference type="PANTHER" id="PTHR48061:SF46">
    <property type="entry name" value="LEUCINE-RICH REPEAT-CONTAINING N-TERMINAL PLANT-TYPE DOMAIN-CONTAINING PROTEIN"/>
    <property type="match status" value="1"/>
</dbReference>
<evidence type="ECO:0000256" key="2">
    <source>
        <dbReference type="ARBA" id="ARBA00022614"/>
    </source>
</evidence>
<comment type="subcellular location">
    <subcellularLocation>
        <location evidence="1">Membrane</location>
        <topology evidence="1">Single-pass type I membrane protein</topology>
    </subcellularLocation>
</comment>
<dbReference type="AlphaFoldDB" id="A0A2I0IW07"/>
<feature type="non-terminal residue" evidence="12">
    <location>
        <position position="232"/>
    </location>
</feature>
<dbReference type="InterPro" id="IPR046956">
    <property type="entry name" value="RLP23-like"/>
</dbReference>
<dbReference type="PANTHER" id="PTHR48061">
    <property type="entry name" value="LEUCINE-RICH REPEAT RECEPTOR PROTEIN KINASE EMS1-LIKE-RELATED"/>
    <property type="match status" value="1"/>
</dbReference>
<dbReference type="EMBL" id="PGOL01002430">
    <property type="protein sequence ID" value="PKI48202.1"/>
    <property type="molecule type" value="Genomic_DNA"/>
</dbReference>
<evidence type="ECO:0000256" key="5">
    <source>
        <dbReference type="ARBA" id="ARBA00022737"/>
    </source>
</evidence>
<evidence type="ECO:0000259" key="11">
    <source>
        <dbReference type="Pfam" id="PF08263"/>
    </source>
</evidence>
<dbReference type="Pfam" id="PF00560">
    <property type="entry name" value="LRR_1"/>
    <property type="match status" value="1"/>
</dbReference>
<accession>A0A2I0IW07</accession>
<dbReference type="GO" id="GO:0016020">
    <property type="term" value="C:membrane"/>
    <property type="evidence" value="ECO:0007669"/>
    <property type="project" value="UniProtKB-SubCell"/>
</dbReference>
<evidence type="ECO:0000256" key="8">
    <source>
        <dbReference type="ARBA" id="ARBA00023170"/>
    </source>
</evidence>
<feature type="signal peptide" evidence="10">
    <location>
        <begin position="1"/>
        <end position="19"/>
    </location>
</feature>
<evidence type="ECO:0000256" key="1">
    <source>
        <dbReference type="ARBA" id="ARBA00004479"/>
    </source>
</evidence>
<dbReference type="Pfam" id="PF08263">
    <property type="entry name" value="LRRNT_2"/>
    <property type="match status" value="1"/>
</dbReference>
<organism evidence="12 13">
    <name type="scientific">Punica granatum</name>
    <name type="common">Pomegranate</name>
    <dbReference type="NCBI Taxonomy" id="22663"/>
    <lineage>
        <taxon>Eukaryota</taxon>
        <taxon>Viridiplantae</taxon>
        <taxon>Streptophyta</taxon>
        <taxon>Embryophyta</taxon>
        <taxon>Tracheophyta</taxon>
        <taxon>Spermatophyta</taxon>
        <taxon>Magnoliopsida</taxon>
        <taxon>eudicotyledons</taxon>
        <taxon>Gunneridae</taxon>
        <taxon>Pentapetalae</taxon>
        <taxon>rosids</taxon>
        <taxon>malvids</taxon>
        <taxon>Myrtales</taxon>
        <taxon>Lythraceae</taxon>
        <taxon>Punica</taxon>
    </lineage>
</organism>
<sequence length="232" mass="25747">MTRDAWVFLFLSLLSFLSAMPLFVNTSSPYSSQRPSHASECDALLQFNQTFTISRDASAYNCDFRNFFWANTSYPKTASWQKGTDCCSWDGVTCHMSKDYVIGLDLSCSWLRGALHSNSTLFSLRNLQRLNLAGTFPISIFHLPNLRSLALTYNFNLTGTLPHTNWSSSPLVRLSLSYTKFHGPIPDSVGNLTSLEYLALIDSEFTGSLPPTIGNLDRLSFLALGGINLSGT</sequence>
<dbReference type="Proteomes" id="UP000233551">
    <property type="component" value="Unassembled WGS sequence"/>
</dbReference>
<proteinExistence type="predicted"/>
<evidence type="ECO:0000256" key="7">
    <source>
        <dbReference type="ARBA" id="ARBA00023136"/>
    </source>
</evidence>
<keyword evidence="13" id="KW-1185">Reference proteome</keyword>
<evidence type="ECO:0000256" key="6">
    <source>
        <dbReference type="ARBA" id="ARBA00022989"/>
    </source>
</evidence>
<protein>
    <recommendedName>
        <fullName evidence="11">Leucine-rich repeat-containing N-terminal plant-type domain-containing protein</fullName>
    </recommendedName>
</protein>
<keyword evidence="9" id="KW-0325">Glycoprotein</keyword>
<keyword evidence="2" id="KW-0433">Leucine-rich repeat</keyword>
<evidence type="ECO:0000313" key="13">
    <source>
        <dbReference type="Proteomes" id="UP000233551"/>
    </source>
</evidence>
<feature type="domain" description="Leucine-rich repeat-containing N-terminal plant-type" evidence="11">
    <location>
        <begin position="75"/>
        <end position="94"/>
    </location>
</feature>
<reference evidence="12 13" key="1">
    <citation type="submission" date="2017-11" db="EMBL/GenBank/DDBJ databases">
        <title>De-novo sequencing of pomegranate (Punica granatum L.) genome.</title>
        <authorList>
            <person name="Akparov Z."/>
            <person name="Amiraslanov A."/>
            <person name="Hajiyeva S."/>
            <person name="Abbasov M."/>
            <person name="Kaur K."/>
            <person name="Hamwieh A."/>
            <person name="Solovyev V."/>
            <person name="Salamov A."/>
            <person name="Braich B."/>
            <person name="Kosarev P."/>
            <person name="Mahmoud A."/>
            <person name="Hajiyev E."/>
            <person name="Babayeva S."/>
            <person name="Izzatullayeva V."/>
            <person name="Mammadov A."/>
            <person name="Mammadov A."/>
            <person name="Sharifova S."/>
            <person name="Ojaghi J."/>
            <person name="Eynullazada K."/>
            <person name="Bayramov B."/>
            <person name="Abdulazimova A."/>
            <person name="Shahmuradov I."/>
        </authorList>
    </citation>
    <scope>NUCLEOTIDE SEQUENCE [LARGE SCALE GENOMIC DNA]</scope>
    <source>
        <strain evidence="13">cv. AG2017</strain>
        <tissue evidence="12">Leaf</tissue>
    </source>
</reference>
<comment type="caution">
    <text evidence="12">The sequence shown here is derived from an EMBL/GenBank/DDBJ whole genome shotgun (WGS) entry which is preliminary data.</text>
</comment>
<evidence type="ECO:0000256" key="10">
    <source>
        <dbReference type="SAM" id="SignalP"/>
    </source>
</evidence>
<evidence type="ECO:0000313" key="12">
    <source>
        <dbReference type="EMBL" id="PKI48202.1"/>
    </source>
</evidence>
<keyword evidence="7" id="KW-0472">Membrane</keyword>
<keyword evidence="5" id="KW-0677">Repeat</keyword>
<dbReference type="STRING" id="22663.A0A2I0IW07"/>
<evidence type="ECO:0000256" key="9">
    <source>
        <dbReference type="ARBA" id="ARBA00023180"/>
    </source>
</evidence>
<dbReference type="InterPro" id="IPR001611">
    <property type="entry name" value="Leu-rich_rpt"/>
</dbReference>
<dbReference type="InterPro" id="IPR013210">
    <property type="entry name" value="LRR_N_plant-typ"/>
</dbReference>
<keyword evidence="6" id="KW-1133">Transmembrane helix</keyword>
<keyword evidence="4 10" id="KW-0732">Signal</keyword>
<dbReference type="SUPFAM" id="SSF52058">
    <property type="entry name" value="L domain-like"/>
    <property type="match status" value="1"/>
</dbReference>
<name>A0A2I0IW07_PUNGR</name>
<keyword evidence="8" id="KW-0675">Receptor</keyword>
<dbReference type="InterPro" id="IPR032675">
    <property type="entry name" value="LRR_dom_sf"/>
</dbReference>
<keyword evidence="3" id="KW-0812">Transmembrane</keyword>
<dbReference type="Gene3D" id="3.80.10.10">
    <property type="entry name" value="Ribonuclease Inhibitor"/>
    <property type="match status" value="2"/>
</dbReference>
<evidence type="ECO:0000256" key="4">
    <source>
        <dbReference type="ARBA" id="ARBA00022729"/>
    </source>
</evidence>
<evidence type="ECO:0000256" key="3">
    <source>
        <dbReference type="ARBA" id="ARBA00022692"/>
    </source>
</evidence>
<feature type="chain" id="PRO_5014115261" description="Leucine-rich repeat-containing N-terminal plant-type domain-containing protein" evidence="10">
    <location>
        <begin position="20"/>
        <end position="232"/>
    </location>
</feature>